<dbReference type="InterPro" id="IPR013766">
    <property type="entry name" value="Thioredoxin_domain"/>
</dbReference>
<dbReference type="Gene3D" id="3.40.30.10">
    <property type="entry name" value="Glutaredoxin"/>
    <property type="match status" value="1"/>
</dbReference>
<dbReference type="Proteomes" id="UP000886476">
    <property type="component" value="Unassembled WGS sequence"/>
</dbReference>
<dbReference type="EMBL" id="JABFDN010000021">
    <property type="protein sequence ID" value="NPU69707.1"/>
    <property type="molecule type" value="Genomic_DNA"/>
</dbReference>
<evidence type="ECO:0000313" key="2">
    <source>
        <dbReference type="EMBL" id="NPU69707.1"/>
    </source>
</evidence>
<reference evidence="2" key="1">
    <citation type="submission" date="2020-05" db="EMBL/GenBank/DDBJ databases">
        <title>Nod-independent and nitrogen-fixing Bradyrhizobium aeschynomene sp. nov. isolated from nodules of Aeschynomene indica.</title>
        <authorList>
            <person name="Zhang Z."/>
        </authorList>
    </citation>
    <scope>NUCLEOTIDE SEQUENCE</scope>
    <source>
        <strain evidence="2">83012</strain>
    </source>
</reference>
<dbReference type="SUPFAM" id="SSF52833">
    <property type="entry name" value="Thioredoxin-like"/>
    <property type="match status" value="1"/>
</dbReference>
<organism evidence="2 3">
    <name type="scientific">Bradyrhizobium aeschynomenes</name>
    <dbReference type="NCBI Taxonomy" id="2734909"/>
    <lineage>
        <taxon>Bacteria</taxon>
        <taxon>Pseudomonadati</taxon>
        <taxon>Pseudomonadota</taxon>
        <taxon>Alphaproteobacteria</taxon>
        <taxon>Hyphomicrobiales</taxon>
        <taxon>Nitrobacteraceae</taxon>
        <taxon>Bradyrhizobium</taxon>
    </lineage>
</organism>
<evidence type="ECO:0000259" key="1">
    <source>
        <dbReference type="PROSITE" id="PS51352"/>
    </source>
</evidence>
<sequence length="169" mass="18846">MHTPPLIIALLSQMVVPLSIGTPAPPLLIDDWIRGSPLTQFEPDTIYVIEFFATWCSPCKKMTPTLMQISEAYRGRKVEVIGVASAERAPTRDAAVAAVASWVADHAPNINYRIAVDYSHKTDALWRVPWFPYIVIVDGRGSIAATPLPFQLPRILPKIIDDRPHYSDQ</sequence>
<dbReference type="PANTHER" id="PTHR42852">
    <property type="entry name" value="THIOL:DISULFIDE INTERCHANGE PROTEIN DSBE"/>
    <property type="match status" value="1"/>
</dbReference>
<dbReference type="PROSITE" id="PS51352">
    <property type="entry name" value="THIOREDOXIN_2"/>
    <property type="match status" value="1"/>
</dbReference>
<dbReference type="CDD" id="cd02966">
    <property type="entry name" value="TlpA_like_family"/>
    <property type="match status" value="1"/>
</dbReference>
<name>A0ABX2CND1_9BRAD</name>
<feature type="domain" description="Thioredoxin" evidence="1">
    <location>
        <begin position="18"/>
        <end position="165"/>
    </location>
</feature>
<dbReference type="InterPro" id="IPR036249">
    <property type="entry name" value="Thioredoxin-like_sf"/>
</dbReference>
<gene>
    <name evidence="2" type="ORF">HL667_32250</name>
</gene>
<protein>
    <submittedName>
        <fullName evidence="2">TlpA family protein disulfide reductase</fullName>
    </submittedName>
</protein>
<dbReference type="InterPro" id="IPR050553">
    <property type="entry name" value="Thioredoxin_ResA/DsbE_sf"/>
</dbReference>
<keyword evidence="3" id="KW-1185">Reference proteome</keyword>
<accession>A0ABX2CND1</accession>
<comment type="caution">
    <text evidence="2">The sequence shown here is derived from an EMBL/GenBank/DDBJ whole genome shotgun (WGS) entry which is preliminary data.</text>
</comment>
<dbReference type="RefSeq" id="WP_172115000.1">
    <property type="nucleotide sequence ID" value="NZ_JABFDM010000021.1"/>
</dbReference>
<dbReference type="Pfam" id="PF00085">
    <property type="entry name" value="Thioredoxin"/>
    <property type="match status" value="1"/>
</dbReference>
<evidence type="ECO:0000313" key="3">
    <source>
        <dbReference type="Proteomes" id="UP000886476"/>
    </source>
</evidence>
<proteinExistence type="predicted"/>
<dbReference type="PANTHER" id="PTHR42852:SF18">
    <property type="entry name" value="CHROMOSOME UNDETERMINED SCAFFOLD_47, WHOLE GENOME SHOTGUN SEQUENCE"/>
    <property type="match status" value="1"/>
</dbReference>